<evidence type="ECO:0000313" key="1">
    <source>
        <dbReference type="EMBL" id="BAT07109.1"/>
    </source>
</evidence>
<keyword evidence="2" id="KW-1185">Reference proteome</keyword>
<dbReference type="PaxDb" id="39947-A0A0P0XK65"/>
<sequence length="77" mass="8242">MASETPPPLAAASTRVGAITLSYILRRLAPACLPPLAPRRRALLLGYFFHPADTLRTVPLVASRVTLQTSTPPPLPL</sequence>
<dbReference type="AlphaFoldDB" id="A0A0P0XK65"/>
<reference evidence="2" key="1">
    <citation type="journal article" date="2005" name="Nature">
        <title>The map-based sequence of the rice genome.</title>
        <authorList>
            <consortium name="International rice genome sequencing project (IRGSP)"/>
            <person name="Matsumoto T."/>
            <person name="Wu J."/>
            <person name="Kanamori H."/>
            <person name="Katayose Y."/>
            <person name="Fujisawa M."/>
            <person name="Namiki N."/>
            <person name="Mizuno H."/>
            <person name="Yamamoto K."/>
            <person name="Antonio B.A."/>
            <person name="Baba T."/>
            <person name="Sakata K."/>
            <person name="Nagamura Y."/>
            <person name="Aoki H."/>
            <person name="Arikawa K."/>
            <person name="Arita K."/>
            <person name="Bito T."/>
            <person name="Chiden Y."/>
            <person name="Fujitsuka N."/>
            <person name="Fukunaka R."/>
            <person name="Hamada M."/>
            <person name="Harada C."/>
            <person name="Hayashi A."/>
            <person name="Hijishita S."/>
            <person name="Honda M."/>
            <person name="Hosokawa S."/>
            <person name="Ichikawa Y."/>
            <person name="Idonuma A."/>
            <person name="Iijima M."/>
            <person name="Ikeda M."/>
            <person name="Ikeno M."/>
            <person name="Ito K."/>
            <person name="Ito S."/>
            <person name="Ito T."/>
            <person name="Ito Y."/>
            <person name="Ito Y."/>
            <person name="Iwabuchi A."/>
            <person name="Kamiya K."/>
            <person name="Karasawa W."/>
            <person name="Kurita K."/>
            <person name="Katagiri S."/>
            <person name="Kikuta A."/>
            <person name="Kobayashi H."/>
            <person name="Kobayashi N."/>
            <person name="Machita K."/>
            <person name="Maehara T."/>
            <person name="Masukawa M."/>
            <person name="Mizubayashi T."/>
            <person name="Mukai Y."/>
            <person name="Nagasaki H."/>
            <person name="Nagata Y."/>
            <person name="Naito S."/>
            <person name="Nakashima M."/>
            <person name="Nakama Y."/>
            <person name="Nakamichi Y."/>
            <person name="Nakamura M."/>
            <person name="Meguro A."/>
            <person name="Negishi M."/>
            <person name="Ohta I."/>
            <person name="Ohta T."/>
            <person name="Okamoto M."/>
            <person name="Ono N."/>
            <person name="Saji S."/>
            <person name="Sakaguchi M."/>
            <person name="Sakai K."/>
            <person name="Shibata M."/>
            <person name="Shimokawa T."/>
            <person name="Song J."/>
            <person name="Takazaki Y."/>
            <person name="Terasawa K."/>
            <person name="Tsugane M."/>
            <person name="Tsuji K."/>
            <person name="Ueda S."/>
            <person name="Waki K."/>
            <person name="Yamagata H."/>
            <person name="Yamamoto M."/>
            <person name="Yamamoto S."/>
            <person name="Yamane H."/>
            <person name="Yoshiki S."/>
            <person name="Yoshihara R."/>
            <person name="Yukawa K."/>
            <person name="Zhong H."/>
            <person name="Yano M."/>
            <person name="Yuan Q."/>
            <person name="Ouyang S."/>
            <person name="Liu J."/>
            <person name="Jones K.M."/>
            <person name="Gansberger K."/>
            <person name="Moffat K."/>
            <person name="Hill J."/>
            <person name="Bera J."/>
            <person name="Fadrosh D."/>
            <person name="Jin S."/>
            <person name="Johri S."/>
            <person name="Kim M."/>
            <person name="Overton L."/>
            <person name="Reardon M."/>
            <person name="Tsitrin T."/>
            <person name="Vuong H."/>
            <person name="Weaver B."/>
            <person name="Ciecko A."/>
            <person name="Tallon L."/>
            <person name="Jackson J."/>
            <person name="Pai G."/>
            <person name="Aken S.V."/>
            <person name="Utterback T."/>
            <person name="Reidmuller S."/>
            <person name="Feldblyum T."/>
            <person name="Hsiao J."/>
            <person name="Zismann V."/>
            <person name="Iobst S."/>
            <person name="de Vazeille A.R."/>
            <person name="Buell C.R."/>
            <person name="Ying K."/>
            <person name="Li Y."/>
            <person name="Lu T."/>
            <person name="Huang Y."/>
            <person name="Zhao Q."/>
            <person name="Feng Q."/>
            <person name="Zhang L."/>
            <person name="Zhu J."/>
            <person name="Weng Q."/>
            <person name="Mu J."/>
            <person name="Lu Y."/>
            <person name="Fan D."/>
            <person name="Liu Y."/>
            <person name="Guan J."/>
            <person name="Zhang Y."/>
            <person name="Yu S."/>
            <person name="Liu X."/>
            <person name="Zhang Y."/>
            <person name="Hong G."/>
            <person name="Han B."/>
            <person name="Choisne N."/>
            <person name="Demange N."/>
            <person name="Orjeda G."/>
            <person name="Samain S."/>
            <person name="Cattolico L."/>
            <person name="Pelletier E."/>
            <person name="Couloux A."/>
            <person name="Segurens B."/>
            <person name="Wincker P."/>
            <person name="D'Hont A."/>
            <person name="Scarpelli C."/>
            <person name="Weissenbach J."/>
            <person name="Salanoubat M."/>
            <person name="Quetier F."/>
            <person name="Yu Y."/>
            <person name="Kim H.R."/>
            <person name="Rambo T."/>
            <person name="Currie J."/>
            <person name="Collura K."/>
            <person name="Luo M."/>
            <person name="Yang T."/>
            <person name="Ammiraju J.S.S."/>
            <person name="Engler F."/>
            <person name="Soderlund C."/>
            <person name="Wing R.A."/>
            <person name="Palmer L.E."/>
            <person name="de la Bastide M."/>
            <person name="Spiegel L."/>
            <person name="Nascimento L."/>
            <person name="Zutavern T."/>
            <person name="O'Shaughnessy A."/>
            <person name="Dike S."/>
            <person name="Dedhia N."/>
            <person name="Preston R."/>
            <person name="Balija V."/>
            <person name="McCombie W.R."/>
            <person name="Chow T."/>
            <person name="Chen H."/>
            <person name="Chung M."/>
            <person name="Chen C."/>
            <person name="Shaw J."/>
            <person name="Wu H."/>
            <person name="Hsiao K."/>
            <person name="Chao Y."/>
            <person name="Chu M."/>
            <person name="Cheng C."/>
            <person name="Hour A."/>
            <person name="Lee P."/>
            <person name="Lin S."/>
            <person name="Lin Y."/>
            <person name="Liou J."/>
            <person name="Liu S."/>
            <person name="Hsing Y."/>
            <person name="Raghuvanshi S."/>
            <person name="Mohanty A."/>
            <person name="Bharti A.K."/>
            <person name="Gaur A."/>
            <person name="Gupta V."/>
            <person name="Kumar D."/>
            <person name="Ravi V."/>
            <person name="Vij S."/>
            <person name="Kapur A."/>
            <person name="Khurana P."/>
            <person name="Khurana P."/>
            <person name="Khurana J.P."/>
            <person name="Tyagi A.K."/>
            <person name="Gaikwad K."/>
            <person name="Singh A."/>
            <person name="Dalal V."/>
            <person name="Srivastava S."/>
            <person name="Dixit A."/>
            <person name="Pal A.K."/>
            <person name="Ghazi I.A."/>
            <person name="Yadav M."/>
            <person name="Pandit A."/>
            <person name="Bhargava A."/>
            <person name="Sureshbabu K."/>
            <person name="Batra K."/>
            <person name="Sharma T.R."/>
            <person name="Mohapatra T."/>
            <person name="Singh N.K."/>
            <person name="Messing J."/>
            <person name="Nelson A.B."/>
            <person name="Fuks G."/>
            <person name="Kavchok S."/>
            <person name="Keizer G."/>
            <person name="Linton E."/>
            <person name="Llaca V."/>
            <person name="Song R."/>
            <person name="Tanyolac B."/>
            <person name="Young S."/>
            <person name="Ho-Il K."/>
            <person name="Hahn J.H."/>
            <person name="Sangsakoo G."/>
            <person name="Vanavichit A."/>
            <person name="de Mattos Luiz.A.T."/>
            <person name="Zimmer P.D."/>
            <person name="Malone G."/>
            <person name="Dellagostin O."/>
            <person name="de Oliveira A.C."/>
            <person name="Bevan M."/>
            <person name="Bancroft I."/>
            <person name="Minx P."/>
            <person name="Cordum H."/>
            <person name="Wilson R."/>
            <person name="Cheng Z."/>
            <person name="Jin W."/>
            <person name="Jiang J."/>
            <person name="Leong S.A."/>
            <person name="Iwama H."/>
            <person name="Gojobori T."/>
            <person name="Itoh T."/>
            <person name="Niimura Y."/>
            <person name="Fujii Y."/>
            <person name="Habara T."/>
            <person name="Sakai H."/>
            <person name="Sato Y."/>
            <person name="Wilson G."/>
            <person name="Kumar K."/>
            <person name="McCouch S."/>
            <person name="Juretic N."/>
            <person name="Hoen D."/>
            <person name="Wright S."/>
            <person name="Bruskiewich R."/>
            <person name="Bureau T."/>
            <person name="Miyao A."/>
            <person name="Hirochika H."/>
            <person name="Nishikawa T."/>
            <person name="Kadowaki K."/>
            <person name="Sugiura M."/>
            <person name="Burr B."/>
            <person name="Sasaki T."/>
        </authorList>
    </citation>
    <scope>NUCLEOTIDE SEQUENCE [LARGE SCALE GENOMIC DNA]</scope>
    <source>
        <strain evidence="2">cv. Nipponbare</strain>
    </source>
</reference>
<reference evidence="1 2" key="3">
    <citation type="journal article" date="2013" name="Rice">
        <title>Improvement of the Oryza sativa Nipponbare reference genome using next generation sequence and optical map data.</title>
        <authorList>
            <person name="Kawahara Y."/>
            <person name="de la Bastide M."/>
            <person name="Hamilton J.P."/>
            <person name="Kanamori H."/>
            <person name="McCombie W.R."/>
            <person name="Ouyang S."/>
            <person name="Schwartz D.C."/>
            <person name="Tanaka T."/>
            <person name="Wu J."/>
            <person name="Zhou S."/>
            <person name="Childs K.L."/>
            <person name="Davidson R.M."/>
            <person name="Lin H."/>
            <person name="Quesada-Ocampo L."/>
            <person name="Vaillancourt B."/>
            <person name="Sakai H."/>
            <person name="Lee S.S."/>
            <person name="Kim J."/>
            <person name="Numa H."/>
            <person name="Itoh T."/>
            <person name="Buell C.R."/>
            <person name="Matsumoto T."/>
        </authorList>
    </citation>
    <scope>NUCLEOTIDE SEQUENCE [LARGE SCALE GENOMIC DNA]</scope>
    <source>
        <strain evidence="2">cv. Nipponbare</strain>
    </source>
</reference>
<dbReference type="EMBL" id="AP014965">
    <property type="protein sequence ID" value="BAT07109.1"/>
    <property type="molecule type" value="Genomic_DNA"/>
</dbReference>
<accession>A0A0P0XK65</accession>
<gene>
    <name evidence="1" type="ordered locus">Os09g0260850</name>
    <name evidence="1" type="ORF">OSNPB_090260850</name>
</gene>
<protein>
    <submittedName>
        <fullName evidence="1">Os09g0260850 protein</fullName>
    </submittedName>
</protein>
<dbReference type="Proteomes" id="UP000059680">
    <property type="component" value="Chromosome 9"/>
</dbReference>
<organism evidence="1 2">
    <name type="scientific">Oryza sativa subsp. japonica</name>
    <name type="common">Rice</name>
    <dbReference type="NCBI Taxonomy" id="39947"/>
    <lineage>
        <taxon>Eukaryota</taxon>
        <taxon>Viridiplantae</taxon>
        <taxon>Streptophyta</taxon>
        <taxon>Embryophyta</taxon>
        <taxon>Tracheophyta</taxon>
        <taxon>Spermatophyta</taxon>
        <taxon>Magnoliopsida</taxon>
        <taxon>Liliopsida</taxon>
        <taxon>Poales</taxon>
        <taxon>Poaceae</taxon>
        <taxon>BOP clade</taxon>
        <taxon>Oryzoideae</taxon>
        <taxon>Oryzeae</taxon>
        <taxon>Oryzinae</taxon>
        <taxon>Oryza</taxon>
        <taxon>Oryza sativa</taxon>
    </lineage>
</organism>
<reference evidence="1 2" key="2">
    <citation type="journal article" date="2013" name="Plant Cell Physiol.">
        <title>Rice Annotation Project Database (RAP-DB): an integrative and interactive database for rice genomics.</title>
        <authorList>
            <person name="Sakai H."/>
            <person name="Lee S.S."/>
            <person name="Tanaka T."/>
            <person name="Numa H."/>
            <person name="Kim J."/>
            <person name="Kawahara Y."/>
            <person name="Wakimoto H."/>
            <person name="Yang C.C."/>
            <person name="Iwamoto M."/>
            <person name="Abe T."/>
            <person name="Yamada Y."/>
            <person name="Muto A."/>
            <person name="Inokuchi H."/>
            <person name="Ikemura T."/>
            <person name="Matsumoto T."/>
            <person name="Sasaki T."/>
            <person name="Itoh T."/>
        </authorList>
    </citation>
    <scope>NUCLEOTIDE SEQUENCE [LARGE SCALE GENOMIC DNA]</scope>
    <source>
        <strain evidence="2">cv. Nipponbare</strain>
    </source>
</reference>
<evidence type="ECO:0000313" key="2">
    <source>
        <dbReference type="Proteomes" id="UP000059680"/>
    </source>
</evidence>
<dbReference type="InParanoid" id="A0A0P0XK65"/>
<name>A0A0P0XK65_ORYSJ</name>
<proteinExistence type="predicted"/>